<comment type="caution">
    <text evidence="2">The sequence shown here is derived from an EMBL/GenBank/DDBJ whole genome shotgun (WGS) entry which is preliminary data.</text>
</comment>
<dbReference type="AlphaFoldDB" id="A0A8S1EDU0"/>
<proteinExistence type="predicted"/>
<reference evidence="2 3" key="1">
    <citation type="submission" date="2020-04" db="EMBL/GenBank/DDBJ databases">
        <authorList>
            <person name="Laetsch R D."/>
            <person name="Stevens L."/>
            <person name="Kumar S."/>
            <person name="Blaxter L. M."/>
        </authorList>
    </citation>
    <scope>NUCLEOTIDE SEQUENCE [LARGE SCALE GENOMIC DNA]</scope>
</reference>
<keyword evidence="3" id="KW-1185">Reference proteome</keyword>
<dbReference type="OrthoDB" id="5868689at2759"/>
<dbReference type="Proteomes" id="UP000494206">
    <property type="component" value="Unassembled WGS sequence"/>
</dbReference>
<evidence type="ECO:0000313" key="2">
    <source>
        <dbReference type="EMBL" id="CAB3398955.1"/>
    </source>
</evidence>
<evidence type="ECO:0000313" key="3">
    <source>
        <dbReference type="Proteomes" id="UP000494206"/>
    </source>
</evidence>
<feature type="signal peptide" evidence="1">
    <location>
        <begin position="1"/>
        <end position="17"/>
    </location>
</feature>
<organism evidence="2 3">
    <name type="scientific">Caenorhabditis bovis</name>
    <dbReference type="NCBI Taxonomy" id="2654633"/>
    <lineage>
        <taxon>Eukaryota</taxon>
        <taxon>Metazoa</taxon>
        <taxon>Ecdysozoa</taxon>
        <taxon>Nematoda</taxon>
        <taxon>Chromadorea</taxon>
        <taxon>Rhabditida</taxon>
        <taxon>Rhabditina</taxon>
        <taxon>Rhabditomorpha</taxon>
        <taxon>Rhabditoidea</taxon>
        <taxon>Rhabditidae</taxon>
        <taxon>Peloderinae</taxon>
        <taxon>Caenorhabditis</taxon>
    </lineage>
</organism>
<gene>
    <name evidence="2" type="ORF">CBOVIS_LOCUS2173</name>
</gene>
<sequence length="478" mass="53206">MPSILLLFILIFGRASSCHSFGGGATYSGAGRARARGVTSMDRNPIDLDYSMDERCVNVRPYSPTELKSSASLLPLPDVVQLAVKDGGRITCGFDDEMEYCSWHNAADTLLKFWLAKFDQFFDLDRFDCINSRRFAFEKNFLLAGGEPLIAQQTVALETEVPCQFGDAKVRFDVWASSDKPILRYCITKTIEGEINCEDILPMPNPVQFTVPMTSQPIKIRIEIVNVQPEDIVLIDNLYYDGQVCELVDDDEEEATTTTTTTTTSPSLITAADSEVAKFFEDTEKPSIYGIKSTESLVPLDSSSVSFNELTPCSALRCTFNDGDSCFYGLSGIGSTQPWLLSDKLVGNRHTGIQRINVEDQDKVGFVYVGDDVANNAENIFVMESPKFTLNSDAVLIFDVYLRSISPRLKVCIDSFDDCPYSSPALEKHEYWHFSHKVPLKTGASKVFFVATNVKKHQFLAVDNIRLENPDGTSYCTS</sequence>
<accession>A0A8S1EDU0</accession>
<evidence type="ECO:0000256" key="1">
    <source>
        <dbReference type="SAM" id="SignalP"/>
    </source>
</evidence>
<evidence type="ECO:0008006" key="4">
    <source>
        <dbReference type="Google" id="ProtNLM"/>
    </source>
</evidence>
<name>A0A8S1EDU0_9PELO</name>
<protein>
    <recommendedName>
        <fullName evidence="4">MAM domain-containing protein</fullName>
    </recommendedName>
</protein>
<keyword evidence="1" id="KW-0732">Signal</keyword>
<feature type="chain" id="PRO_5035757843" description="MAM domain-containing protein" evidence="1">
    <location>
        <begin position="18"/>
        <end position="478"/>
    </location>
</feature>
<dbReference type="EMBL" id="CADEPM010000001">
    <property type="protein sequence ID" value="CAB3398955.1"/>
    <property type="molecule type" value="Genomic_DNA"/>
</dbReference>